<gene>
    <name evidence="2" type="ORF">CSUI_006941</name>
</gene>
<accession>A0A2C6KSP5</accession>
<dbReference type="RefSeq" id="XP_067920928.1">
    <property type="nucleotide sequence ID" value="XM_068067091.1"/>
</dbReference>
<keyword evidence="3" id="KW-1185">Reference proteome</keyword>
<sequence>MSSDTTRGTGSLYDRKTGSLCFKGRGSLKDEKKKERKKRKHSSSKRHDENREDEEENEQREEAEEIEGEGRIVSSGCTIQGFETKFMDQCETGDVLMIKHPQTLQIEKKIICKILTNRSMTVMDGFSTDLVSTTTFAIRKKGKILRKKAKTDLAATTGDKKLLSEGTEEEIDKLIQDEVSKRLQKNLKKAAKEVAVREKVGMWSYKMVTKKADHELTAGERLDERCKQGRDKFCW</sequence>
<dbReference type="GeneID" id="94430302"/>
<organism evidence="2 3">
    <name type="scientific">Cystoisospora suis</name>
    <dbReference type="NCBI Taxonomy" id="483139"/>
    <lineage>
        <taxon>Eukaryota</taxon>
        <taxon>Sar</taxon>
        <taxon>Alveolata</taxon>
        <taxon>Apicomplexa</taxon>
        <taxon>Conoidasida</taxon>
        <taxon>Coccidia</taxon>
        <taxon>Eucoccidiorida</taxon>
        <taxon>Eimeriorina</taxon>
        <taxon>Sarcocystidae</taxon>
        <taxon>Cystoisospora</taxon>
    </lineage>
</organism>
<feature type="compositionally biased region" description="Basic residues" evidence="1">
    <location>
        <begin position="34"/>
        <end position="44"/>
    </location>
</feature>
<dbReference type="EMBL" id="MIGC01003581">
    <property type="protein sequence ID" value="PHJ19226.1"/>
    <property type="molecule type" value="Genomic_DNA"/>
</dbReference>
<reference evidence="2 3" key="1">
    <citation type="journal article" date="2017" name="Int. J. Parasitol.">
        <title>The genome of the protozoan parasite Cystoisospora suis and a reverse vaccinology approach to identify vaccine candidates.</title>
        <authorList>
            <person name="Palmieri N."/>
            <person name="Shrestha A."/>
            <person name="Ruttkowski B."/>
            <person name="Beck T."/>
            <person name="Vogl C."/>
            <person name="Tomley F."/>
            <person name="Blake D.P."/>
            <person name="Joachim A."/>
        </authorList>
    </citation>
    <scope>NUCLEOTIDE SEQUENCE [LARGE SCALE GENOMIC DNA]</scope>
    <source>
        <strain evidence="2 3">Wien I</strain>
    </source>
</reference>
<dbReference type="InterPro" id="IPR013865">
    <property type="entry name" value="FAM32A"/>
</dbReference>
<feature type="compositionally biased region" description="Acidic residues" evidence="1">
    <location>
        <begin position="51"/>
        <end position="67"/>
    </location>
</feature>
<evidence type="ECO:0000313" key="3">
    <source>
        <dbReference type="Proteomes" id="UP000221165"/>
    </source>
</evidence>
<feature type="region of interest" description="Disordered" evidence="1">
    <location>
        <begin position="1"/>
        <end position="70"/>
    </location>
</feature>
<dbReference type="Pfam" id="PF08555">
    <property type="entry name" value="FAM32A"/>
    <property type="match status" value="1"/>
</dbReference>
<name>A0A2C6KSP5_9APIC</name>
<dbReference type="OrthoDB" id="311468at2759"/>
<dbReference type="AlphaFoldDB" id="A0A2C6KSP5"/>
<protein>
    <submittedName>
        <fullName evidence="2">Uncharacterized protein</fullName>
    </submittedName>
</protein>
<evidence type="ECO:0000256" key="1">
    <source>
        <dbReference type="SAM" id="MobiDB-lite"/>
    </source>
</evidence>
<evidence type="ECO:0000313" key="2">
    <source>
        <dbReference type="EMBL" id="PHJ19226.1"/>
    </source>
</evidence>
<dbReference type="Proteomes" id="UP000221165">
    <property type="component" value="Unassembled WGS sequence"/>
</dbReference>
<dbReference type="VEuPathDB" id="ToxoDB:CSUI_006941"/>
<proteinExistence type="predicted"/>
<comment type="caution">
    <text evidence="2">The sequence shown here is derived from an EMBL/GenBank/DDBJ whole genome shotgun (WGS) entry which is preliminary data.</text>
</comment>